<dbReference type="NCBIfam" id="NF047352">
    <property type="entry name" value="P_loop_sacsin"/>
    <property type="match status" value="1"/>
</dbReference>
<evidence type="ECO:0000259" key="2">
    <source>
        <dbReference type="Pfam" id="PF13020"/>
    </source>
</evidence>
<feature type="compositionally biased region" description="Low complexity" evidence="1">
    <location>
        <begin position="23"/>
        <end position="32"/>
    </location>
</feature>
<dbReference type="GO" id="GO:0048364">
    <property type="term" value="P:root development"/>
    <property type="evidence" value="ECO:0007669"/>
    <property type="project" value="TreeGrafter"/>
</dbReference>
<dbReference type="GO" id="GO:0005634">
    <property type="term" value="C:nucleus"/>
    <property type="evidence" value="ECO:0007669"/>
    <property type="project" value="TreeGrafter"/>
</dbReference>
<feature type="compositionally biased region" description="Low complexity" evidence="1">
    <location>
        <begin position="59"/>
        <end position="86"/>
    </location>
</feature>
<dbReference type="Proteomes" id="UP001311915">
    <property type="component" value="Unassembled WGS sequence"/>
</dbReference>
<accession>A0AAV9M7F6</accession>
<feature type="region of interest" description="Disordered" evidence="1">
    <location>
        <begin position="59"/>
        <end position="92"/>
    </location>
</feature>
<dbReference type="InterPro" id="IPR058210">
    <property type="entry name" value="SACS/Nov_dom"/>
</dbReference>
<dbReference type="GO" id="GO:0010305">
    <property type="term" value="P:leaf vascular tissue pattern formation"/>
    <property type="evidence" value="ECO:0007669"/>
    <property type="project" value="TreeGrafter"/>
</dbReference>
<feature type="domain" description="Protein NO VEIN C-terminal" evidence="2">
    <location>
        <begin position="2606"/>
        <end position="2691"/>
    </location>
</feature>
<reference evidence="4 5" key="1">
    <citation type="submission" date="2023-10" db="EMBL/GenBank/DDBJ databases">
        <title>Genome-Wide Identification Analysis in wild type Solanum Pinnatisectum Reveals Some Genes Defensing Phytophthora Infestans.</title>
        <authorList>
            <person name="Sun C."/>
        </authorList>
    </citation>
    <scope>NUCLEOTIDE SEQUENCE [LARGE SCALE GENOMIC DNA]</scope>
    <source>
        <strain evidence="4">LQN</strain>
        <tissue evidence="4">Leaf</tissue>
    </source>
</reference>
<evidence type="ECO:0008006" key="6">
    <source>
        <dbReference type="Google" id="ProtNLM"/>
    </source>
</evidence>
<comment type="caution">
    <text evidence="4">The sequence shown here is derived from an EMBL/GenBank/DDBJ whole genome shotgun (WGS) entry which is preliminary data.</text>
</comment>
<evidence type="ECO:0000259" key="3">
    <source>
        <dbReference type="Pfam" id="PF25794"/>
    </source>
</evidence>
<proteinExistence type="predicted"/>
<feature type="region of interest" description="Disordered" evidence="1">
    <location>
        <begin position="372"/>
        <end position="393"/>
    </location>
</feature>
<feature type="compositionally biased region" description="Basic and acidic residues" evidence="1">
    <location>
        <begin position="434"/>
        <end position="451"/>
    </location>
</feature>
<dbReference type="Pfam" id="PF13020">
    <property type="entry name" value="NOV_C"/>
    <property type="match status" value="1"/>
</dbReference>
<dbReference type="PANTHER" id="PTHR32387:SF0">
    <property type="entry name" value="PROTEIN NO VEIN"/>
    <property type="match status" value="1"/>
</dbReference>
<gene>
    <name evidence="4" type="ORF">R3W88_025802</name>
</gene>
<dbReference type="InterPro" id="IPR024975">
    <property type="entry name" value="NOV_C"/>
</dbReference>
<sequence length="2715" mass="306907">MYGQPPRNGGGGGGWRIPPPQSQPQQQTPYLGFQNPNFVPYPFFPNPNFQIQNPNFMNFPFQQFQQPPPQQSFQFQQPPPHQQSFPRGNNQVDGAAVNVGEHENVQQNPIFQVQQQPSNKEGIEKIDKAVIKVRKDLIEAGKNVSAWEVSQAALVILNADTWDSLGFKVQEVPSLQSLIVTEGKINAFIHCFVGVQSITTLCDLEVAICKNERVELFEDLELGPLVKHPLIIHYFSISLDVSEVFRITSKEIMFFLSEFMDADKSRKVKLDEFLNFITEKKSAGTRDNLCVRIQNLRMYVTLIHEAKQFEMSTVNKYIHVVKKKSCKNTKNRPLLSSEKKQLDEHFNAMCERIKSFSSAKKEFCGTHIRFQSSSESESSDDDQDGSAACSPAGNIITDIPTTCPYPSASEEMTRLGLKAEDDFGLLTASGSNRYSKDIRQSKSKRKHDDVHSSVALPKKALKRDAITHSNKKGSKLSQTWKDESDGSNDFSNGDDSIKSFVNTWKEACRTNNVDEVFQRMLQFYKARKKNKVTKLFSSYPFCGLLQVAVASIKRGMWDSLYDKFQTFQNCGVTNRGVENCALSICIEVESPERDATNLFEKVCGSGVTVEDILGKISTYFEGDDNAMSTASSFHEKFFFLLNKFCKLESWLTMQFAVKKFESLGYGDIWHFLEKNMHLFSHTLPRCLTDDMHEKPPLEPPSMLDYQFDLLLSQASECLWDSEKVDKRRISELLLRQFPLVCLNVAGNDLMIDVENFMKAKKGNLTLKSVVFSETLLKGSAIGKHKESILKETGSEDDVGHSDWILMSKDAMKVLVSAPMLIDLKLWSHWDMIFGPSLGSLVHWLLKDVKTEELLCLVTTCGKVVRVDHSATVESFGNVLLQGNPFDTAVKLVSLLVLYGGEKNVPNALLKCHARQAFEVLIKNFEEMKSHDIQNSLKHATSLCRHLVHDETTSTMNKKLLRRDRVCKITPLTSRFILDCLGYLPVEFWHFAADILLAGVQPFVKDAPLAIIGECERIEQRLMLHRVGMSLGIVEWVEDRHKLSACSATNLLMSSGSSCLKVAELDFSIDSTSMEEVLSKSTLSANEISLSQDPMRKNENRDTSCSAGDISYVPLDNSADSARQHSYELESSATRVVESIQQDEFGLQPDLPLVENAILNKQHARLGRALHCLSQELYSQDSHFILELVQNADDNIYPEDIEPTLTFILQDKGIIVLNNERGFSADNIRALCDVGNSTKKGLNTGYIGKKGIGFKSVFRVTDAPEIHSNGFHIKFDITNGQIGFVLPTIVPPCDIDFYTRLASSGSDCNYWNTCIVLPFRSNLLERSGEENIMSMFADLHPSLLLFLHRLHCIKFRNMVSDSIVVMRKEVVGNGIMKISCGEEKLTCLVVSQKLQPGTIRPDTPTTEISIAFTLQETFDGSYNPHLDQQPVFAFLPLRKYGLKFILQGDFVLPSSREEVDGDSPWNQWLLSEFPNLFVRAARSFCDLPCFKDSPAKAVSAYMSFVPLVGDVHGFFSSLPWMILSRLRTSNCLIIEGMENEWVPPCKVLRNWTQEARNVLPDSLLRKHLGIGFLHKDIVLPDLLARALGIEEYGLKVLLQVITSLCSSDDGLKSMGLEWLCVWLSTVYTMLSNGNDSADFGIESHLMKDLKNIPFIPLSDGKYGSLNEGTIWLHIDSTGTAMNDEYALETFSILYSTLRTVSPALLSAAATFGTSCSESSTVDNVTRMLYRVGVQRLSAHQIVKTHVLPFICKDQNGLGHRETMTEYLAFLMFHLQSSCPDCQSERDQIIREVRDKAFILTNHGCKCPMEFPIHFGKEFQNPIDMNKLLHALDFEWHEIEDIYLKHPINKLLSEAVLKWRKFFQEIGITDFVRVLQVEKSSSDVCSVRINATLDKDVISRGIAKDWVSEEFVDLLSRLSSTHDKEKSKYLLEVLDSLWDDNFSDKVTGFYFTSTGERKSFDSSFTRILRDVQWLASSMDNELHFPRELFHDCEAVRSIFGDNAPYAIPKVRSEKLLTALGLKTQVTVDDTLAILKVWRAKVTLSASLSQMSKFYTFIWSGMNTSERKLVEELCNGPFVFVPCKLVASHEAVVPGVFLSSKEVFWHDSTGSVDLLKMVCPEFDSHSVQHTFTKMLCNVYPTLHDFFVKECGVDEHPHFHGYLQILLQLSAAVLPSQGAKNVFHIFLKWIDELNLGSLRSEDISFLKEGLLTKDYLVLATAEDKWVSMHASFGLICWCDDDKLRKEFQYFDNIKFLYFGQLNDEENEILRTKFPMFMDKLNIPSISKVVMREAIYDGPTESSLVASMINWVLPYAQRYIYNVHPEKYLQLSQSGFQNLRCLQIVVVEKLFYRNVIRSSHIASKKQFECSCLLEGNILYATQESDSHSIFMEISRLLSSGTPDLHLANFLHMITTMAESGSNEEQTEFFILNSQKMPNLPESESVWSLANVPLSTDSETTVMSSSRTIDEKNPEKIKKRPGISSSWPPTDWKTAPGFHRSSVCISKGKAVSGIQSEKNTVEESVMKTWTLAGTEMTCVENMDNYPESAAVVLGSQDVDHVPGTMMEAFDSPHAMTEPRDLSNSSSDVTERDQLHTATNGRSDVMIETGRLGEYFAFKYFLEKFGEPSVKWVNETNETGLPYDLVVGDDEYIEIKTTRSSTKDWFHITSREWQFAVEKGESFSIAHVFLSSNNTGVVTVYKNPFRLYRLGKLRLALLISKS</sequence>
<dbReference type="Pfam" id="PF25794">
    <property type="entry name" value="SACS"/>
    <property type="match status" value="1"/>
</dbReference>
<keyword evidence="5" id="KW-1185">Reference proteome</keyword>
<dbReference type="SUPFAM" id="SSF55874">
    <property type="entry name" value="ATPase domain of HSP90 chaperone/DNA topoisomerase II/histidine kinase"/>
    <property type="match status" value="1"/>
</dbReference>
<dbReference type="Gene3D" id="3.30.565.10">
    <property type="entry name" value="Histidine kinase-like ATPase, C-terminal domain"/>
    <property type="match status" value="1"/>
</dbReference>
<name>A0AAV9M7F6_9SOLN</name>
<dbReference type="InterPro" id="IPR036890">
    <property type="entry name" value="HATPase_C_sf"/>
</dbReference>
<protein>
    <recommendedName>
        <fullName evidence="6">Protein NO VEIN C-terminal domain-containing protein</fullName>
    </recommendedName>
</protein>
<dbReference type="EMBL" id="JAWPEI010000003">
    <property type="protein sequence ID" value="KAK4732814.1"/>
    <property type="molecule type" value="Genomic_DNA"/>
</dbReference>
<feature type="domain" description="Sacsin/Nov" evidence="3">
    <location>
        <begin position="1183"/>
        <end position="1271"/>
    </location>
</feature>
<evidence type="ECO:0000313" key="5">
    <source>
        <dbReference type="Proteomes" id="UP001311915"/>
    </source>
</evidence>
<dbReference type="GO" id="GO:0009793">
    <property type="term" value="P:embryo development ending in seed dormancy"/>
    <property type="evidence" value="ECO:0007669"/>
    <property type="project" value="TreeGrafter"/>
</dbReference>
<feature type="region of interest" description="Disordered" evidence="1">
    <location>
        <begin position="434"/>
        <end position="454"/>
    </location>
</feature>
<evidence type="ECO:0000313" key="4">
    <source>
        <dbReference type="EMBL" id="KAK4732814.1"/>
    </source>
</evidence>
<feature type="region of interest" description="Disordered" evidence="1">
    <location>
        <begin position="467"/>
        <end position="489"/>
    </location>
</feature>
<evidence type="ECO:0000256" key="1">
    <source>
        <dbReference type="SAM" id="MobiDB-lite"/>
    </source>
</evidence>
<feature type="region of interest" description="Disordered" evidence="1">
    <location>
        <begin position="1"/>
        <end position="32"/>
    </location>
</feature>
<dbReference type="PANTHER" id="PTHR32387">
    <property type="entry name" value="WU:FJ29H11"/>
    <property type="match status" value="1"/>
</dbReference>
<dbReference type="InterPro" id="IPR052957">
    <property type="entry name" value="Auxin_embryo_med"/>
</dbReference>
<feature type="region of interest" description="Disordered" evidence="1">
    <location>
        <begin position="2565"/>
        <end position="2589"/>
    </location>
</feature>
<organism evidence="4 5">
    <name type="scientific">Solanum pinnatisectum</name>
    <name type="common">tansyleaf nightshade</name>
    <dbReference type="NCBI Taxonomy" id="50273"/>
    <lineage>
        <taxon>Eukaryota</taxon>
        <taxon>Viridiplantae</taxon>
        <taxon>Streptophyta</taxon>
        <taxon>Embryophyta</taxon>
        <taxon>Tracheophyta</taxon>
        <taxon>Spermatophyta</taxon>
        <taxon>Magnoliopsida</taxon>
        <taxon>eudicotyledons</taxon>
        <taxon>Gunneridae</taxon>
        <taxon>Pentapetalae</taxon>
        <taxon>asterids</taxon>
        <taxon>lamiids</taxon>
        <taxon>Solanales</taxon>
        <taxon>Solanaceae</taxon>
        <taxon>Solanoideae</taxon>
        <taxon>Solaneae</taxon>
        <taxon>Solanum</taxon>
    </lineage>
</organism>